<evidence type="ECO:0000313" key="2">
    <source>
        <dbReference type="Proteomes" id="UP000519897"/>
    </source>
</evidence>
<dbReference type="RefSeq" id="WP_165135857.1">
    <property type="nucleotide sequence ID" value="NZ_CP049250.1"/>
</dbReference>
<dbReference type="EMBL" id="JACIEC010000001">
    <property type="protein sequence ID" value="MBB4142075.1"/>
    <property type="molecule type" value="Genomic_DNA"/>
</dbReference>
<dbReference type="InterPro" id="IPR028978">
    <property type="entry name" value="Chorismate_lyase_/UTRA_dom_sf"/>
</dbReference>
<accession>A0A7W6PNM7</accession>
<keyword evidence="2" id="KW-1185">Reference proteome</keyword>
<dbReference type="SUPFAM" id="SSF64288">
    <property type="entry name" value="Chorismate lyase-like"/>
    <property type="match status" value="1"/>
</dbReference>
<evidence type="ECO:0000313" key="1">
    <source>
        <dbReference type="EMBL" id="MBB4142075.1"/>
    </source>
</evidence>
<dbReference type="AlphaFoldDB" id="A0A7W6PNM7"/>
<reference evidence="1 2" key="1">
    <citation type="submission" date="2020-08" db="EMBL/GenBank/DDBJ databases">
        <title>Genomic Encyclopedia of Type Strains, Phase IV (KMG-IV): sequencing the most valuable type-strain genomes for metagenomic binning, comparative biology and taxonomic classification.</title>
        <authorList>
            <person name="Goeker M."/>
        </authorList>
    </citation>
    <scope>NUCLEOTIDE SEQUENCE [LARGE SCALE GENOMIC DNA]</scope>
    <source>
        <strain evidence="1 2">DSM 29514</strain>
    </source>
</reference>
<evidence type="ECO:0008006" key="3">
    <source>
        <dbReference type="Google" id="ProtNLM"/>
    </source>
</evidence>
<protein>
    <recommendedName>
        <fullName evidence="3">UTRA domain-containing protein</fullName>
    </recommendedName>
</protein>
<dbReference type="Proteomes" id="UP000519897">
    <property type="component" value="Unassembled WGS sequence"/>
</dbReference>
<dbReference type="Gene3D" id="3.40.1410.10">
    <property type="entry name" value="Chorismate lyase-like"/>
    <property type="match status" value="1"/>
</dbReference>
<gene>
    <name evidence="1" type="ORF">GGQ72_000574</name>
</gene>
<sequence length="188" mass="21459">MNPAQVKTLPISTTVAAKGASLLRVEELDQHLLGYDSATQALDVWCELRGFQRRTKTQAKRVSANAVLPSKSVYTALGLSDGEEIEYRKVQLMRDGLVLSEAHNWYRPDALTIQMKECLAQTNVPFGRVVQALQFTRRTLQSEILWCPPEPMPYFVLRHHAVLHKPDSMPFSFVIETYTHHLLLDRTR</sequence>
<comment type="caution">
    <text evidence="1">The sequence shown here is derived from an EMBL/GenBank/DDBJ whole genome shotgun (WGS) entry which is preliminary data.</text>
</comment>
<name>A0A7W6PNM7_9HYPH</name>
<organism evidence="1 2">
    <name type="scientific">Rhizobium rhizoryzae</name>
    <dbReference type="NCBI Taxonomy" id="451876"/>
    <lineage>
        <taxon>Bacteria</taxon>
        <taxon>Pseudomonadati</taxon>
        <taxon>Pseudomonadota</taxon>
        <taxon>Alphaproteobacteria</taxon>
        <taxon>Hyphomicrobiales</taxon>
        <taxon>Rhizobiaceae</taxon>
        <taxon>Rhizobium/Agrobacterium group</taxon>
        <taxon>Rhizobium</taxon>
    </lineage>
</organism>
<proteinExistence type="predicted"/>